<dbReference type="InterPro" id="IPR015943">
    <property type="entry name" value="WD40/YVTN_repeat-like_dom_sf"/>
</dbReference>
<protein>
    <submittedName>
        <fullName evidence="1">Uncharacterized protein</fullName>
    </submittedName>
</protein>
<sequence>MPLNKLNGTLINLPSQIISHSCTNLVDLPSPNSSTNSTPNSSLACVLTRPVSTSETLPLPTCKLTLYLLKPLKTIQLLTIDLSYEGKSCCVSSEGLCFKVGVVSGIGLEEFWGEIEGEKVKGDGVGGRLILGGKKVWCGKYWEGMLAVYSLEGGLQVLGRGEDELEVVEEAGEEGKEVACDIKWGRGGRWLAVAMWDGRVEVWERGEGKKLKRYRPNGANVKPLWEFATVVNNNGLSLTLCDFYHDVLVKSQPNDSDSKHKGVRAYDLASGRLLWEGEVGKEGVEGLAVVENTGMLYYVRDSMLHSFDLKSAVPQTPKTAAQVEEGRNSVEVVESFDVAEDVRIFRREGEELWTMGILRAALGAEEEQESSLDFLGDAEIRDLVGGGAEDSISLETSVDPETGKKLCTIVCKKSQTKFHQTNEGRSWSVVAE</sequence>
<name>A0A9W7EVZ0_9STRA</name>
<dbReference type="Proteomes" id="UP001165160">
    <property type="component" value="Unassembled WGS sequence"/>
</dbReference>
<evidence type="ECO:0000313" key="1">
    <source>
        <dbReference type="EMBL" id="GMH93783.1"/>
    </source>
</evidence>
<accession>A0A9W7EVZ0</accession>
<dbReference type="InterPro" id="IPR011047">
    <property type="entry name" value="Quinoprotein_ADH-like_sf"/>
</dbReference>
<dbReference type="SUPFAM" id="SSF50998">
    <property type="entry name" value="Quinoprotein alcohol dehydrogenase-like"/>
    <property type="match status" value="1"/>
</dbReference>
<gene>
    <name evidence="1" type="ORF">TrVE_jg12189</name>
</gene>
<dbReference type="EMBL" id="BRXX01000145">
    <property type="protein sequence ID" value="GMH93783.1"/>
    <property type="molecule type" value="Genomic_DNA"/>
</dbReference>
<dbReference type="Gene3D" id="2.130.10.10">
    <property type="entry name" value="YVTN repeat-like/Quinoprotein amine dehydrogenase"/>
    <property type="match status" value="1"/>
</dbReference>
<proteinExistence type="predicted"/>
<comment type="caution">
    <text evidence="1">The sequence shown here is derived from an EMBL/GenBank/DDBJ whole genome shotgun (WGS) entry which is preliminary data.</text>
</comment>
<dbReference type="AlphaFoldDB" id="A0A9W7EVZ0"/>
<organism evidence="1 2">
    <name type="scientific">Triparma verrucosa</name>
    <dbReference type="NCBI Taxonomy" id="1606542"/>
    <lineage>
        <taxon>Eukaryota</taxon>
        <taxon>Sar</taxon>
        <taxon>Stramenopiles</taxon>
        <taxon>Ochrophyta</taxon>
        <taxon>Bolidophyceae</taxon>
        <taxon>Parmales</taxon>
        <taxon>Triparmaceae</taxon>
        <taxon>Triparma</taxon>
    </lineage>
</organism>
<evidence type="ECO:0000313" key="2">
    <source>
        <dbReference type="Proteomes" id="UP001165160"/>
    </source>
</evidence>
<keyword evidence="2" id="KW-1185">Reference proteome</keyword>
<reference evidence="2" key="1">
    <citation type="journal article" date="2023" name="Commun. Biol.">
        <title>Genome analysis of Parmales, the sister group of diatoms, reveals the evolutionary specialization of diatoms from phago-mixotrophs to photoautotrophs.</title>
        <authorList>
            <person name="Ban H."/>
            <person name="Sato S."/>
            <person name="Yoshikawa S."/>
            <person name="Yamada K."/>
            <person name="Nakamura Y."/>
            <person name="Ichinomiya M."/>
            <person name="Sato N."/>
            <person name="Blanc-Mathieu R."/>
            <person name="Endo H."/>
            <person name="Kuwata A."/>
            <person name="Ogata H."/>
        </authorList>
    </citation>
    <scope>NUCLEOTIDE SEQUENCE [LARGE SCALE GENOMIC DNA]</scope>
    <source>
        <strain evidence="2">NIES 3699</strain>
    </source>
</reference>